<proteinExistence type="predicted"/>
<sequence length="117" mass="12484">MALNEGGGRGGGPHRGEKVLLGGGGELRGGGDTQQERRREALRKRRGGGRESGEEEAPVVPSHSRSLNRFGGLIHRGDRRQEQIIAPRRAFWKSEEELGSRSILKLTAPAAAPPGSG</sequence>
<name>A0A834KYY3_ORYME</name>
<dbReference type="AlphaFoldDB" id="A0A834KYY3"/>
<evidence type="ECO:0000256" key="1">
    <source>
        <dbReference type="SAM" id="MobiDB-lite"/>
    </source>
</evidence>
<feature type="compositionally biased region" description="Gly residues" evidence="1">
    <location>
        <begin position="1"/>
        <end position="13"/>
    </location>
</feature>
<evidence type="ECO:0000313" key="3">
    <source>
        <dbReference type="Proteomes" id="UP000646548"/>
    </source>
</evidence>
<gene>
    <name evidence="2" type="ORF">FQA47_002365</name>
</gene>
<protein>
    <submittedName>
        <fullName evidence="2">Uncharacterized protein</fullName>
    </submittedName>
</protein>
<organism evidence="2 3">
    <name type="scientific">Oryzias melastigma</name>
    <name type="common">Marine medaka</name>
    <dbReference type="NCBI Taxonomy" id="30732"/>
    <lineage>
        <taxon>Eukaryota</taxon>
        <taxon>Metazoa</taxon>
        <taxon>Chordata</taxon>
        <taxon>Craniata</taxon>
        <taxon>Vertebrata</taxon>
        <taxon>Euteleostomi</taxon>
        <taxon>Actinopterygii</taxon>
        <taxon>Neopterygii</taxon>
        <taxon>Teleostei</taxon>
        <taxon>Neoteleostei</taxon>
        <taxon>Acanthomorphata</taxon>
        <taxon>Ovalentaria</taxon>
        <taxon>Atherinomorphae</taxon>
        <taxon>Beloniformes</taxon>
        <taxon>Adrianichthyidae</taxon>
        <taxon>Oryziinae</taxon>
        <taxon>Oryzias</taxon>
    </lineage>
</organism>
<accession>A0A834KYY3</accession>
<feature type="compositionally biased region" description="Gly residues" evidence="1">
    <location>
        <begin position="21"/>
        <end position="32"/>
    </location>
</feature>
<evidence type="ECO:0000313" key="2">
    <source>
        <dbReference type="EMBL" id="KAF6735804.1"/>
    </source>
</evidence>
<dbReference type="EMBL" id="WKFB01000100">
    <property type="protein sequence ID" value="KAF6735804.1"/>
    <property type="molecule type" value="Genomic_DNA"/>
</dbReference>
<comment type="caution">
    <text evidence="2">The sequence shown here is derived from an EMBL/GenBank/DDBJ whole genome shotgun (WGS) entry which is preliminary data.</text>
</comment>
<feature type="region of interest" description="Disordered" evidence="1">
    <location>
        <begin position="1"/>
        <end position="74"/>
    </location>
</feature>
<dbReference type="Proteomes" id="UP000646548">
    <property type="component" value="Unassembled WGS sequence"/>
</dbReference>
<reference evidence="2" key="1">
    <citation type="journal article" name="BMC Genomics">
        <title>Long-read sequencing and de novo genome assembly of marine medaka (Oryzias melastigma).</title>
        <authorList>
            <person name="Liang P."/>
            <person name="Saqib H.S.A."/>
            <person name="Ni X."/>
            <person name="Shen Y."/>
        </authorList>
    </citation>
    <scope>NUCLEOTIDE SEQUENCE</scope>
    <source>
        <strain evidence="2">Bigg-433</strain>
    </source>
</reference>